<feature type="region of interest" description="Disordered" evidence="6">
    <location>
        <begin position="786"/>
        <end position="952"/>
    </location>
</feature>
<name>A0A433TRG8_ELYCH</name>
<dbReference type="InterPro" id="IPR008942">
    <property type="entry name" value="ENTH_VHS"/>
</dbReference>
<evidence type="ECO:0000313" key="8">
    <source>
        <dbReference type="EMBL" id="RUS84154.1"/>
    </source>
</evidence>
<keyword evidence="9" id="KW-1185">Reference proteome</keyword>
<keyword evidence="3" id="KW-0007">Acetylation</keyword>
<protein>
    <recommendedName>
        <fullName evidence="5">Regulation of nuclear pre-mRNA domain-containing protein 2</fullName>
    </recommendedName>
</protein>
<feature type="compositionally biased region" description="Low complexity" evidence="6">
    <location>
        <begin position="556"/>
        <end position="593"/>
    </location>
</feature>
<evidence type="ECO:0000259" key="7">
    <source>
        <dbReference type="PROSITE" id="PS51391"/>
    </source>
</evidence>
<organism evidence="8 9">
    <name type="scientific">Elysia chlorotica</name>
    <name type="common">Eastern emerald elysia</name>
    <name type="synonym">Sea slug</name>
    <dbReference type="NCBI Taxonomy" id="188477"/>
    <lineage>
        <taxon>Eukaryota</taxon>
        <taxon>Metazoa</taxon>
        <taxon>Spiralia</taxon>
        <taxon>Lophotrochozoa</taxon>
        <taxon>Mollusca</taxon>
        <taxon>Gastropoda</taxon>
        <taxon>Heterobranchia</taxon>
        <taxon>Euthyneura</taxon>
        <taxon>Panpulmonata</taxon>
        <taxon>Sacoglossa</taxon>
        <taxon>Placobranchoidea</taxon>
        <taxon>Plakobranchidae</taxon>
        <taxon>Elysia</taxon>
    </lineage>
</organism>
<feature type="region of interest" description="Disordered" evidence="6">
    <location>
        <begin position="702"/>
        <end position="721"/>
    </location>
</feature>
<feature type="compositionally biased region" description="Basic residues" evidence="6">
    <location>
        <begin position="134"/>
        <end position="145"/>
    </location>
</feature>
<feature type="compositionally biased region" description="Low complexity" evidence="6">
    <location>
        <begin position="875"/>
        <end position="889"/>
    </location>
</feature>
<dbReference type="PROSITE" id="PS51391">
    <property type="entry name" value="CID"/>
    <property type="match status" value="1"/>
</dbReference>
<gene>
    <name evidence="8" type="ORF">EGW08_008082</name>
</gene>
<feature type="region of interest" description="Disordered" evidence="6">
    <location>
        <begin position="551"/>
        <end position="694"/>
    </location>
</feature>
<feature type="compositionally biased region" description="Pro residues" evidence="6">
    <location>
        <begin position="631"/>
        <end position="648"/>
    </location>
</feature>
<dbReference type="Gene3D" id="1.25.40.90">
    <property type="match status" value="1"/>
</dbReference>
<dbReference type="PANTHER" id="PTHR12460:SF40">
    <property type="entry name" value="REGULATION OF NUCLEAR PRE-MRNA DOMAIN-CONTAINING PROTEIN 2"/>
    <property type="match status" value="1"/>
</dbReference>
<accession>A0A433TRG8</accession>
<evidence type="ECO:0000256" key="1">
    <source>
        <dbReference type="ARBA" id="ARBA00022481"/>
    </source>
</evidence>
<sequence>MAAALNEESVEKKLKTVNNTQDSIQSLSLWIIHHKSHHERICKLWMKVLKKTVHPSHRLTLFYLCNDVVQTCKKKKAYVYNTTFKEHLREAACLVRDITVKKKVERIFNIWQERGVYDAAFVRSLQEALNGKSGKSKTKTHKVKKSAVEDEEVYNGPISPVDSPVPSGPAGKQTSPVLPAQNHAEEDEEESARILAEFKPHEMIEQITAFTRQATDIKFKLSQITHLKLDMSSAEAVKRLKDRAHGNDFSNQFEDSCNKLAELVKRQTQHVEDQRLLLQTLNTSETFYEEQYREAKIVANAYKNFGARINNMKKKLDELKRTFPQPDSPVPSPDVNAPSPGNTPPHLGSASYTYNPSASGANYKSAWYNGTRPGAEGVGQTDQDVYDASPPLEAPSPEGSPPDLNLGGTDSGSLSLESRLASFFDQGRSGSSSSNPPVYTPQLPASLAAAKLSSKQVTTTAAIEEDGNTTPLDDEAPTTPVQDEVSLSSPPPPPKSSQRSPPPKKENPIDFLSRLISQTQKGASAGSSGSTKTGAASFLDSLTMLNTTSAVKKSENQGVAASSAQSSWSAWSANSGSLTSSSMNNGVGSSGSNAGLRQSSSPSMPAYAPTRVGGTGGGNSLPTSPVQFPSTPQPVPPPIPLPVPPPPMALKLNLNMPPPPPPPFLTSPVPPPNFTSPPPPIFQQTSPGQKENWPEVVGLTNVPTLQNNKQDPGPPSASRLADPDAMEIVSDEDDASLGIVDSVGASGLLGGDAKTEFANKLRQKTLAGPNAMGGHDEAGLLKSHVFVPNPERPNLMTLTVPDDLDEEDMVDKDTKVDDEAASSWKKSSSSRKSRSRSRSRSREKERSHRHKKKKKHKRNHSDDEDFRVLDDSRSSSHGVGSVVKKVSSRGSRDSRDSKGEKYEDDKRYDKYDDRKYDRYDDKGYRGEHKSYKSSHKGDGVGGVHRDSKDGVEAYTQAYRDALLQQYSGRFNPFPGAPSSVPPPDPRRYGKY</sequence>
<dbReference type="Proteomes" id="UP000271974">
    <property type="component" value="Unassembled WGS sequence"/>
</dbReference>
<feature type="compositionally biased region" description="Pro residues" evidence="6">
    <location>
        <begin position="656"/>
        <end position="681"/>
    </location>
</feature>
<comment type="caution">
    <text evidence="8">The sequence shown here is derived from an EMBL/GenBank/DDBJ whole genome shotgun (WGS) entry which is preliminary data.</text>
</comment>
<feature type="compositionally biased region" description="Basic and acidic residues" evidence="6">
    <location>
        <begin position="890"/>
        <end position="951"/>
    </location>
</feature>
<dbReference type="GO" id="GO:0000993">
    <property type="term" value="F:RNA polymerase II complex binding"/>
    <property type="evidence" value="ECO:0007669"/>
    <property type="project" value="TreeGrafter"/>
</dbReference>
<evidence type="ECO:0000313" key="9">
    <source>
        <dbReference type="Proteomes" id="UP000271974"/>
    </source>
</evidence>
<evidence type="ECO:0000256" key="4">
    <source>
        <dbReference type="ARBA" id="ARBA00062892"/>
    </source>
</evidence>
<feature type="compositionally biased region" description="Basic residues" evidence="6">
    <location>
        <begin position="847"/>
        <end position="859"/>
    </location>
</feature>
<feature type="region of interest" description="Disordered" evidence="6">
    <location>
        <begin position="458"/>
        <end position="534"/>
    </location>
</feature>
<feature type="compositionally biased region" description="Low complexity" evidence="6">
    <location>
        <begin position="517"/>
        <end position="534"/>
    </location>
</feature>
<feature type="domain" description="CID" evidence="7">
    <location>
        <begin position="2"/>
        <end position="133"/>
    </location>
</feature>
<feature type="region of interest" description="Disordered" evidence="6">
    <location>
        <begin position="969"/>
        <end position="991"/>
    </location>
</feature>
<dbReference type="STRING" id="188477.A0A433TRG8"/>
<dbReference type="CDD" id="cd16981">
    <property type="entry name" value="CID_RPRD_like"/>
    <property type="match status" value="1"/>
</dbReference>
<keyword evidence="1" id="KW-0488">Methylation</keyword>
<dbReference type="FunFam" id="1.25.40.90:FF:000020">
    <property type="entry name" value="regulation of nuclear pre-mRNA domain-containing protein 2 isoform X1"/>
    <property type="match status" value="1"/>
</dbReference>
<dbReference type="EMBL" id="RQTK01000216">
    <property type="protein sequence ID" value="RUS84154.1"/>
    <property type="molecule type" value="Genomic_DNA"/>
</dbReference>
<dbReference type="AlphaFoldDB" id="A0A433TRG8"/>
<dbReference type="SMART" id="SM00582">
    <property type="entry name" value="RPR"/>
    <property type="match status" value="1"/>
</dbReference>
<dbReference type="SUPFAM" id="SSF48464">
    <property type="entry name" value="ENTH/VHS domain"/>
    <property type="match status" value="1"/>
</dbReference>
<dbReference type="PANTHER" id="PTHR12460">
    <property type="entry name" value="CYCLIN-DEPENDENT KINASE INHIBITOR-RELATED PROTEIN"/>
    <property type="match status" value="1"/>
</dbReference>
<evidence type="ECO:0000256" key="2">
    <source>
        <dbReference type="ARBA" id="ARBA00022553"/>
    </source>
</evidence>
<feature type="region of interest" description="Disordered" evidence="6">
    <location>
        <begin position="132"/>
        <end position="188"/>
    </location>
</feature>
<dbReference type="GO" id="GO:0031124">
    <property type="term" value="P:mRNA 3'-end processing"/>
    <property type="evidence" value="ECO:0007669"/>
    <property type="project" value="TreeGrafter"/>
</dbReference>
<feature type="region of interest" description="Disordered" evidence="6">
    <location>
        <begin position="373"/>
        <end position="413"/>
    </location>
</feature>
<keyword evidence="2" id="KW-0597">Phosphoprotein</keyword>
<evidence type="ECO:0000256" key="3">
    <source>
        <dbReference type="ARBA" id="ARBA00022990"/>
    </source>
</evidence>
<reference evidence="8 9" key="1">
    <citation type="submission" date="2019-01" db="EMBL/GenBank/DDBJ databases">
        <title>A draft genome assembly of the solar-powered sea slug Elysia chlorotica.</title>
        <authorList>
            <person name="Cai H."/>
            <person name="Li Q."/>
            <person name="Fang X."/>
            <person name="Li J."/>
            <person name="Curtis N.E."/>
            <person name="Altenburger A."/>
            <person name="Shibata T."/>
            <person name="Feng M."/>
            <person name="Maeda T."/>
            <person name="Schwartz J.A."/>
            <person name="Shigenobu S."/>
            <person name="Lundholm N."/>
            <person name="Nishiyama T."/>
            <person name="Yang H."/>
            <person name="Hasebe M."/>
            <person name="Li S."/>
            <person name="Pierce S.K."/>
            <person name="Wang J."/>
        </authorList>
    </citation>
    <scope>NUCLEOTIDE SEQUENCE [LARGE SCALE GENOMIC DNA]</scope>
    <source>
        <strain evidence="8">EC2010</strain>
        <tissue evidence="8">Whole organism of an adult</tissue>
    </source>
</reference>
<evidence type="ECO:0000256" key="5">
    <source>
        <dbReference type="ARBA" id="ARBA00067342"/>
    </source>
</evidence>
<dbReference type="OrthoDB" id="10069473at2759"/>
<feature type="region of interest" description="Disordered" evidence="6">
    <location>
        <begin position="321"/>
        <end position="353"/>
    </location>
</feature>
<feature type="compositionally biased region" description="Acidic residues" evidence="6">
    <location>
        <begin position="463"/>
        <end position="476"/>
    </location>
</feature>
<feature type="compositionally biased region" description="Basic residues" evidence="6">
    <location>
        <begin position="828"/>
        <end position="839"/>
    </location>
</feature>
<dbReference type="Gene3D" id="6.10.250.2560">
    <property type="match status" value="1"/>
</dbReference>
<evidence type="ECO:0000256" key="6">
    <source>
        <dbReference type="SAM" id="MobiDB-lite"/>
    </source>
</evidence>
<dbReference type="Pfam" id="PF04818">
    <property type="entry name" value="CID"/>
    <property type="match status" value="1"/>
</dbReference>
<comment type="subunit">
    <text evidence="4">Associates with the RNA polymerase II complex.</text>
</comment>
<proteinExistence type="predicted"/>
<dbReference type="InterPro" id="IPR006569">
    <property type="entry name" value="CID_dom"/>
</dbReference>